<dbReference type="PANTHER" id="PTHR43394:SF1">
    <property type="entry name" value="ATP-BINDING CASSETTE SUB-FAMILY B MEMBER 10, MITOCHONDRIAL"/>
    <property type="match status" value="1"/>
</dbReference>
<reference evidence="9 10" key="1">
    <citation type="submission" date="2021-07" db="EMBL/GenBank/DDBJ databases">
        <title>The draft genome sequence of Sphingomicrobium sp. B8.</title>
        <authorList>
            <person name="Mu L."/>
        </authorList>
    </citation>
    <scope>NUCLEOTIDE SEQUENCE [LARGE SCALE GENOMIC DNA]</scope>
    <source>
        <strain evidence="9 10">B8</strain>
    </source>
</reference>
<feature type="domain" description="ABC transmembrane type-1" evidence="8">
    <location>
        <begin position="31"/>
        <end position="309"/>
    </location>
</feature>
<feature type="transmembrane region" description="Helical" evidence="6">
    <location>
        <begin position="65"/>
        <end position="82"/>
    </location>
</feature>
<keyword evidence="4 6" id="KW-0472">Membrane</keyword>
<dbReference type="SMART" id="SM00382">
    <property type="entry name" value="AAA"/>
    <property type="match status" value="1"/>
</dbReference>
<evidence type="ECO:0000256" key="2">
    <source>
        <dbReference type="ARBA" id="ARBA00022692"/>
    </source>
</evidence>
<dbReference type="InterPro" id="IPR003439">
    <property type="entry name" value="ABC_transporter-like_ATP-bd"/>
</dbReference>
<evidence type="ECO:0000259" key="7">
    <source>
        <dbReference type="PROSITE" id="PS50893"/>
    </source>
</evidence>
<comment type="caution">
    <text evidence="9">The sequence shown here is derived from an EMBL/GenBank/DDBJ whole genome shotgun (WGS) entry which is preliminary data.</text>
</comment>
<accession>A0ABS6V3S0</accession>
<sequence>MIARFFGIPEGGISRWLIEPIRQNKSVYMKVAIAAFMVNLFALATPLFTMTVYDRVVPNNATESLIALSIGLALVIILDFVLRTLRAYFVDVAGADIDRAVGRNVFDHMLNIRMDLKKGSTGALAGLMRELETLRDFFASATVSAIVDVPFILMSLLVIFLIGGPVVIVPALLVPIVILIGYLTQPALDRLSKQSMQEGLLKQSVLVETIGGLEMVKASNAGPILTKRWLEAIRQHSDFSLRQRLVSAISVNSATSAQMIAYAGVIVIGVGLIAEQRLTMGGLIACSILAGRAVAPLGQIASLLARISMTKTAYRQIDAIMETPKEGPQSEPLHLADIKGKIEFRNVEFRYPGAAETALERINFTINPGEHVALLGRVGSGKSTIAKLILGLFPPTDGVIMLDGTDIRQLKPEHYRKSIGSIMQDTSLLSGTVRENISLGREGVDDAELVRAAEISGTHRFMGQIVNGYDLHLADRGEGLSGGQRQTIGIARALAGKPAIFIFDEPTSAMDDQTEAALIQALKAECEGRTLILITHRPSVLKLVDRIILLHNKTVVADGPRDKVLAKIRGDAQRSRAKPAAAKAEKLDKPDTATATNQGEADDR</sequence>
<evidence type="ECO:0000259" key="8">
    <source>
        <dbReference type="PROSITE" id="PS50929"/>
    </source>
</evidence>
<dbReference type="EMBL" id="JAHVAH010000001">
    <property type="protein sequence ID" value="MBW0144146.1"/>
    <property type="molecule type" value="Genomic_DNA"/>
</dbReference>
<organism evidence="9 10">
    <name type="scientific">Sphingomicrobium clamense</name>
    <dbReference type="NCBI Taxonomy" id="2851013"/>
    <lineage>
        <taxon>Bacteria</taxon>
        <taxon>Pseudomonadati</taxon>
        <taxon>Pseudomonadota</taxon>
        <taxon>Alphaproteobacteria</taxon>
        <taxon>Sphingomonadales</taxon>
        <taxon>Sphingomonadaceae</taxon>
        <taxon>Sphingomicrobium</taxon>
    </lineage>
</organism>
<dbReference type="InterPro" id="IPR011527">
    <property type="entry name" value="ABC1_TM_dom"/>
</dbReference>
<feature type="compositionally biased region" description="Polar residues" evidence="5">
    <location>
        <begin position="593"/>
        <end position="604"/>
    </location>
</feature>
<feature type="transmembrane region" description="Helical" evidence="6">
    <location>
        <begin position="168"/>
        <end position="188"/>
    </location>
</feature>
<protein>
    <submittedName>
        <fullName evidence="9">Type I secretion system permease/ATPase</fullName>
    </submittedName>
</protein>
<name>A0ABS6V3S0_9SPHN</name>
<gene>
    <name evidence="9" type="ORF">KTQ36_02400</name>
</gene>
<dbReference type="NCBIfam" id="TIGR03375">
    <property type="entry name" value="type_I_sec_LssB"/>
    <property type="match status" value="1"/>
</dbReference>
<dbReference type="Pfam" id="PF00664">
    <property type="entry name" value="ABC_membrane"/>
    <property type="match status" value="1"/>
</dbReference>
<dbReference type="InterPro" id="IPR003593">
    <property type="entry name" value="AAA+_ATPase"/>
</dbReference>
<proteinExistence type="predicted"/>
<evidence type="ECO:0000256" key="3">
    <source>
        <dbReference type="ARBA" id="ARBA00022989"/>
    </source>
</evidence>
<feature type="transmembrane region" description="Helical" evidence="6">
    <location>
        <begin position="245"/>
        <end position="274"/>
    </location>
</feature>
<dbReference type="CDD" id="cd18587">
    <property type="entry name" value="ABC_6TM_LapB_like"/>
    <property type="match status" value="1"/>
</dbReference>
<keyword evidence="10" id="KW-1185">Reference proteome</keyword>
<comment type="subcellular location">
    <subcellularLocation>
        <location evidence="1">Membrane</location>
        <topology evidence="1">Multi-pass membrane protein</topology>
    </subcellularLocation>
</comment>
<evidence type="ECO:0000313" key="10">
    <source>
        <dbReference type="Proteomes" id="UP000698028"/>
    </source>
</evidence>
<dbReference type="RefSeq" id="WP_218632167.1">
    <property type="nucleotide sequence ID" value="NZ_JAHVAH010000001.1"/>
</dbReference>
<evidence type="ECO:0000256" key="1">
    <source>
        <dbReference type="ARBA" id="ARBA00004141"/>
    </source>
</evidence>
<feature type="transmembrane region" description="Helical" evidence="6">
    <location>
        <begin position="137"/>
        <end position="162"/>
    </location>
</feature>
<dbReference type="Proteomes" id="UP000698028">
    <property type="component" value="Unassembled WGS sequence"/>
</dbReference>
<feature type="domain" description="ABC transporter" evidence="7">
    <location>
        <begin position="342"/>
        <end position="577"/>
    </location>
</feature>
<evidence type="ECO:0000256" key="5">
    <source>
        <dbReference type="SAM" id="MobiDB-lite"/>
    </source>
</evidence>
<dbReference type="InterPro" id="IPR017750">
    <property type="entry name" value="ATPase_T1SS"/>
</dbReference>
<keyword evidence="3 6" id="KW-1133">Transmembrane helix</keyword>
<evidence type="ECO:0000313" key="9">
    <source>
        <dbReference type="EMBL" id="MBW0144146.1"/>
    </source>
</evidence>
<evidence type="ECO:0000256" key="6">
    <source>
        <dbReference type="SAM" id="Phobius"/>
    </source>
</evidence>
<dbReference type="Pfam" id="PF00005">
    <property type="entry name" value="ABC_tran"/>
    <property type="match status" value="1"/>
</dbReference>
<evidence type="ECO:0000256" key="4">
    <source>
        <dbReference type="ARBA" id="ARBA00023136"/>
    </source>
</evidence>
<feature type="region of interest" description="Disordered" evidence="5">
    <location>
        <begin position="568"/>
        <end position="604"/>
    </location>
</feature>
<dbReference type="PROSITE" id="PS50929">
    <property type="entry name" value="ABC_TM1F"/>
    <property type="match status" value="1"/>
</dbReference>
<dbReference type="InterPro" id="IPR039421">
    <property type="entry name" value="Type_1_exporter"/>
</dbReference>
<dbReference type="PANTHER" id="PTHR43394">
    <property type="entry name" value="ATP-DEPENDENT PERMEASE MDL1, MITOCHONDRIAL"/>
    <property type="match status" value="1"/>
</dbReference>
<keyword evidence="2 6" id="KW-0812">Transmembrane</keyword>
<feature type="transmembrane region" description="Helical" evidence="6">
    <location>
        <begin position="31"/>
        <end position="53"/>
    </location>
</feature>
<dbReference type="PROSITE" id="PS50893">
    <property type="entry name" value="ABC_TRANSPORTER_2"/>
    <property type="match status" value="1"/>
</dbReference>